<protein>
    <submittedName>
        <fullName evidence="2">Uncharacterized protein</fullName>
    </submittedName>
</protein>
<reference evidence="3" key="1">
    <citation type="submission" date="2017-09" db="EMBL/GenBank/DDBJ databases">
        <authorList>
            <person name="Varghese N."/>
            <person name="Submissions S."/>
        </authorList>
    </citation>
    <scope>NUCLEOTIDE SEQUENCE [LARGE SCALE GENOMIC DNA]</scope>
    <source>
        <strain evidence="3">CGMCC 1.8913</strain>
    </source>
</reference>
<dbReference type="EMBL" id="OBEK01000002">
    <property type="protein sequence ID" value="SNZ11415.1"/>
    <property type="molecule type" value="Genomic_DNA"/>
</dbReference>
<gene>
    <name evidence="2" type="ORF">SAMN05421503_2040</name>
</gene>
<dbReference type="RefSeq" id="WP_097041696.1">
    <property type="nucleotide sequence ID" value="NZ_OBEK01000002.1"/>
</dbReference>
<dbReference type="Proteomes" id="UP000219356">
    <property type="component" value="Unassembled WGS sequence"/>
</dbReference>
<keyword evidence="3" id="KW-1185">Reference proteome</keyword>
<organism evidence="2 3">
    <name type="scientific">Terribacillus aidingensis</name>
    <dbReference type="NCBI Taxonomy" id="586416"/>
    <lineage>
        <taxon>Bacteria</taxon>
        <taxon>Bacillati</taxon>
        <taxon>Bacillota</taxon>
        <taxon>Bacilli</taxon>
        <taxon>Bacillales</taxon>
        <taxon>Bacillaceae</taxon>
        <taxon>Terribacillus</taxon>
    </lineage>
</organism>
<sequence>MLFLYFINVKKKLRFLRGYNQERIRDKKKFIELASAFYLVSGFILILVPFVFPAEWSIAAIQYVVLANFVLVIYVNVMMVDK</sequence>
<proteinExistence type="predicted"/>
<name>A0A285NPM3_9BACI</name>
<keyword evidence="1" id="KW-0812">Transmembrane</keyword>
<dbReference type="AlphaFoldDB" id="A0A285NPM3"/>
<keyword evidence="1" id="KW-1133">Transmembrane helix</keyword>
<dbReference type="OrthoDB" id="2652863at2"/>
<feature type="transmembrane region" description="Helical" evidence="1">
    <location>
        <begin position="58"/>
        <end position="77"/>
    </location>
</feature>
<keyword evidence="1" id="KW-0472">Membrane</keyword>
<feature type="transmembrane region" description="Helical" evidence="1">
    <location>
        <begin position="30"/>
        <end position="52"/>
    </location>
</feature>
<evidence type="ECO:0000313" key="3">
    <source>
        <dbReference type="Proteomes" id="UP000219356"/>
    </source>
</evidence>
<evidence type="ECO:0000313" key="2">
    <source>
        <dbReference type="EMBL" id="SNZ11415.1"/>
    </source>
</evidence>
<accession>A0A285NPM3</accession>
<evidence type="ECO:0000256" key="1">
    <source>
        <dbReference type="SAM" id="Phobius"/>
    </source>
</evidence>